<dbReference type="InterPro" id="IPR001638">
    <property type="entry name" value="Solute-binding_3/MltF_N"/>
</dbReference>
<evidence type="ECO:0000313" key="4">
    <source>
        <dbReference type="EMBL" id="TDR73310.1"/>
    </source>
</evidence>
<name>A0A4R7AYZ9_9NEIS</name>
<feature type="chain" id="PRO_5020296091" evidence="2">
    <location>
        <begin position="28"/>
        <end position="258"/>
    </location>
</feature>
<dbReference type="Gene3D" id="3.40.190.10">
    <property type="entry name" value="Periplasmic binding protein-like II"/>
    <property type="match status" value="2"/>
</dbReference>
<dbReference type="PANTHER" id="PTHR35936">
    <property type="entry name" value="MEMBRANE-BOUND LYTIC MUREIN TRANSGLYCOSYLASE F"/>
    <property type="match status" value="1"/>
</dbReference>
<protein>
    <submittedName>
        <fullName evidence="4">Amino acid ABC transporter substrate-binding protein (PAAT family)</fullName>
    </submittedName>
</protein>
<keyword evidence="1 2" id="KW-0732">Signal</keyword>
<feature type="domain" description="Solute-binding protein family 3/N-terminal" evidence="3">
    <location>
        <begin position="43"/>
        <end position="253"/>
    </location>
</feature>
<evidence type="ECO:0000313" key="5">
    <source>
        <dbReference type="Proteomes" id="UP000295611"/>
    </source>
</evidence>
<dbReference type="EMBL" id="SNZP01000014">
    <property type="protein sequence ID" value="TDR73310.1"/>
    <property type="molecule type" value="Genomic_DNA"/>
</dbReference>
<accession>A0A4R7AYZ9</accession>
<dbReference type="Pfam" id="PF00497">
    <property type="entry name" value="SBP_bac_3"/>
    <property type="match status" value="1"/>
</dbReference>
<organism evidence="4 5">
    <name type="scientific">Paludibacterium purpuratum</name>
    <dbReference type="NCBI Taxonomy" id="1144873"/>
    <lineage>
        <taxon>Bacteria</taxon>
        <taxon>Pseudomonadati</taxon>
        <taxon>Pseudomonadota</taxon>
        <taxon>Betaproteobacteria</taxon>
        <taxon>Neisseriales</taxon>
        <taxon>Chromobacteriaceae</taxon>
        <taxon>Paludibacterium</taxon>
    </lineage>
</organism>
<dbReference type="OrthoDB" id="8781046at2"/>
<gene>
    <name evidence="4" type="ORF">DFP86_11471</name>
</gene>
<dbReference type="SUPFAM" id="SSF53850">
    <property type="entry name" value="Periplasmic binding protein-like II"/>
    <property type="match status" value="1"/>
</dbReference>
<dbReference type="Proteomes" id="UP000295611">
    <property type="component" value="Unassembled WGS sequence"/>
</dbReference>
<evidence type="ECO:0000259" key="3">
    <source>
        <dbReference type="Pfam" id="PF00497"/>
    </source>
</evidence>
<sequence length="258" mass="28403">MQGVAILLISRLLPVALLSILALPALAAPPAAHPSLVLAFSPLPPWKVVDTHGKASGPYLDIVQHLADRTGMRLEVHPCPLMRCLEMLKLGEADLGIGIAPGPDRDDIVDFLRPPFAEGSTVCFYRRRDDRQSHVNNYSDLQGLRIGTTNGAHYFPRFDQDTLLIKDSAPDKVSNLRKLLASRVDVVVMVCGEAELLIAHSEFQHRLALAGPPVKTGPRNVVLARHSPLYGMKDKLQRALRQMVESGEIHRMLATIEQ</sequence>
<comment type="caution">
    <text evidence="4">The sequence shown here is derived from an EMBL/GenBank/DDBJ whole genome shotgun (WGS) entry which is preliminary data.</text>
</comment>
<dbReference type="PANTHER" id="PTHR35936:SF25">
    <property type="entry name" value="ABC TRANSPORTER SUBSTRATE-BINDING PROTEIN"/>
    <property type="match status" value="1"/>
</dbReference>
<evidence type="ECO:0000256" key="2">
    <source>
        <dbReference type="SAM" id="SignalP"/>
    </source>
</evidence>
<dbReference type="RefSeq" id="WP_133683072.1">
    <property type="nucleotide sequence ID" value="NZ_SNZP01000014.1"/>
</dbReference>
<dbReference type="AlphaFoldDB" id="A0A4R7AYZ9"/>
<evidence type="ECO:0000256" key="1">
    <source>
        <dbReference type="ARBA" id="ARBA00022729"/>
    </source>
</evidence>
<reference evidence="4 5" key="1">
    <citation type="submission" date="2019-03" db="EMBL/GenBank/DDBJ databases">
        <title>Genomic Encyclopedia of Type Strains, Phase III (KMG-III): the genomes of soil and plant-associated and newly described type strains.</title>
        <authorList>
            <person name="Whitman W."/>
        </authorList>
    </citation>
    <scope>NUCLEOTIDE SEQUENCE [LARGE SCALE GENOMIC DNA]</scope>
    <source>
        <strain evidence="4 5">CECT 8976</strain>
    </source>
</reference>
<keyword evidence="5" id="KW-1185">Reference proteome</keyword>
<feature type="signal peptide" evidence="2">
    <location>
        <begin position="1"/>
        <end position="27"/>
    </location>
</feature>
<proteinExistence type="predicted"/>